<gene>
    <name evidence="4" type="ORF">KME32_20635</name>
</gene>
<feature type="domain" description="FHA" evidence="2">
    <location>
        <begin position="23"/>
        <end position="72"/>
    </location>
</feature>
<dbReference type="Gene3D" id="3.30.450.40">
    <property type="match status" value="1"/>
</dbReference>
<dbReference type="GO" id="GO:0035556">
    <property type="term" value="P:intracellular signal transduction"/>
    <property type="evidence" value="ECO:0007669"/>
    <property type="project" value="InterPro"/>
</dbReference>
<dbReference type="GO" id="GO:0004016">
    <property type="term" value="F:adenylate cyclase activity"/>
    <property type="evidence" value="ECO:0007669"/>
    <property type="project" value="UniProtKB-ARBA"/>
</dbReference>
<dbReference type="SMART" id="SM00044">
    <property type="entry name" value="CYCc"/>
    <property type="match status" value="1"/>
</dbReference>
<dbReference type="SMART" id="SM00065">
    <property type="entry name" value="GAF"/>
    <property type="match status" value="1"/>
</dbReference>
<dbReference type="SMART" id="SM00240">
    <property type="entry name" value="FHA"/>
    <property type="match status" value="1"/>
</dbReference>
<dbReference type="Proteomes" id="UP000715781">
    <property type="component" value="Unassembled WGS sequence"/>
</dbReference>
<dbReference type="GO" id="GO:0006171">
    <property type="term" value="P:cAMP biosynthetic process"/>
    <property type="evidence" value="ECO:0007669"/>
    <property type="project" value="TreeGrafter"/>
</dbReference>
<sequence length="557" mass="63091">MSYLIYAPKTPQERAHQLMFGLNTIGRSSDNTIVIMDESLSRYHAEITIAHNRITIKDLQSLNHTFVNEVKIDQCELKDGDVIYCGNVEFKFIQKIKATPKASSSTSYEPEFVEEQDYQISIPETIVKQFSTEQSSFKMQDLLDSPGKGDSLLRLGHRGSNQRTVDKLKILLEVSKQLASPEEPDRLLEKILDLLFEIMNIDRAVILMVNERTRQLEHKAVKLRPGISSSSQFYSKNITNYVYKNGNAILTTDACLDQRFNDSDSIFVQAIRASMCIPLKPREEVIGVLYVDNLSISDIYSDEDVEFLTALANQAAIAIDNANLYKKIQAEAVMRNKLERFFPEAVRKKLQEEVNLAIVDTEVTALFADISNFTKMSSSMQPRQVITMLNEYFEVMVEEIVFRYEGTLEKYIGDALFAVWGAPYQKTDDAERAIQAAIDMQWAVLQLNQKWVQQGKQPIQIHIGLNTGKVAAGNIGSEKLIQYATIGDTTNVTSRICNVAQAGEIVISQTTFERLKTMSLPFEKMPLVQVKGQEQPLQLYRLLWNLLPSKLGQVGEL</sequence>
<name>A0A951Q241_9NOST</name>
<dbReference type="EMBL" id="JAHHHN010000013">
    <property type="protein sequence ID" value="MBW4563503.1"/>
    <property type="molecule type" value="Genomic_DNA"/>
</dbReference>
<dbReference type="Pfam" id="PF01590">
    <property type="entry name" value="GAF"/>
    <property type="match status" value="1"/>
</dbReference>
<proteinExistence type="inferred from homology"/>
<dbReference type="InterPro" id="IPR050697">
    <property type="entry name" value="Adenylyl/Guanylyl_Cyclase_3/4"/>
</dbReference>
<comment type="caution">
    <text evidence="4">The sequence shown here is derived from an EMBL/GenBank/DDBJ whole genome shotgun (WGS) entry which is preliminary data.</text>
</comment>
<dbReference type="SUPFAM" id="SSF49879">
    <property type="entry name" value="SMAD/FHA domain"/>
    <property type="match status" value="1"/>
</dbReference>
<dbReference type="PROSITE" id="PS50006">
    <property type="entry name" value="FHA_DOMAIN"/>
    <property type="match status" value="1"/>
</dbReference>
<dbReference type="PROSITE" id="PS50125">
    <property type="entry name" value="GUANYLATE_CYCLASE_2"/>
    <property type="match status" value="1"/>
</dbReference>
<accession>A0A951Q241</accession>
<dbReference type="PANTHER" id="PTHR43081">
    <property type="entry name" value="ADENYLATE CYCLASE, TERMINAL-DIFFERENTIATION SPECIFIC-RELATED"/>
    <property type="match status" value="1"/>
</dbReference>
<reference evidence="4" key="1">
    <citation type="submission" date="2021-05" db="EMBL/GenBank/DDBJ databases">
        <authorList>
            <person name="Pietrasiak N."/>
            <person name="Ward R."/>
            <person name="Stajich J.E."/>
            <person name="Kurbessoian T."/>
        </authorList>
    </citation>
    <scope>NUCLEOTIDE SEQUENCE</scope>
    <source>
        <strain evidence="4">JT2-VF2</strain>
    </source>
</reference>
<dbReference type="Gene3D" id="2.60.200.20">
    <property type="match status" value="1"/>
</dbReference>
<comment type="similarity">
    <text evidence="1">Belongs to the adenylyl cyclase class-3 family.</text>
</comment>
<dbReference type="CDD" id="cd00060">
    <property type="entry name" value="FHA"/>
    <property type="match status" value="1"/>
</dbReference>
<dbReference type="InterPro" id="IPR000253">
    <property type="entry name" value="FHA_dom"/>
</dbReference>
<dbReference type="Pfam" id="PF00211">
    <property type="entry name" value="Guanylate_cyc"/>
    <property type="match status" value="1"/>
</dbReference>
<dbReference type="CDD" id="cd07302">
    <property type="entry name" value="CHD"/>
    <property type="match status" value="1"/>
</dbReference>
<dbReference type="InterPro" id="IPR003018">
    <property type="entry name" value="GAF"/>
</dbReference>
<protein>
    <submittedName>
        <fullName evidence="4">FHA domain-containing protein</fullName>
    </submittedName>
</protein>
<dbReference type="InterPro" id="IPR008984">
    <property type="entry name" value="SMAD_FHA_dom_sf"/>
</dbReference>
<dbReference type="SUPFAM" id="SSF55781">
    <property type="entry name" value="GAF domain-like"/>
    <property type="match status" value="1"/>
</dbReference>
<dbReference type="InterPro" id="IPR029016">
    <property type="entry name" value="GAF-like_dom_sf"/>
</dbReference>
<evidence type="ECO:0000313" key="5">
    <source>
        <dbReference type="Proteomes" id="UP000715781"/>
    </source>
</evidence>
<evidence type="ECO:0000259" key="3">
    <source>
        <dbReference type="PROSITE" id="PS50125"/>
    </source>
</evidence>
<evidence type="ECO:0000259" key="2">
    <source>
        <dbReference type="PROSITE" id="PS50006"/>
    </source>
</evidence>
<dbReference type="Gene3D" id="3.30.70.1230">
    <property type="entry name" value="Nucleotide cyclase"/>
    <property type="match status" value="1"/>
</dbReference>
<feature type="domain" description="Guanylate cyclase" evidence="3">
    <location>
        <begin position="364"/>
        <end position="497"/>
    </location>
</feature>
<dbReference type="SUPFAM" id="SSF55073">
    <property type="entry name" value="Nucleotide cyclase"/>
    <property type="match status" value="1"/>
</dbReference>
<dbReference type="AlphaFoldDB" id="A0A951Q241"/>
<evidence type="ECO:0000313" key="4">
    <source>
        <dbReference type="EMBL" id="MBW4563503.1"/>
    </source>
</evidence>
<evidence type="ECO:0000256" key="1">
    <source>
        <dbReference type="ARBA" id="ARBA00005381"/>
    </source>
</evidence>
<organism evidence="4 5">
    <name type="scientific">Mojavia pulchra JT2-VF2</name>
    <dbReference type="NCBI Taxonomy" id="287848"/>
    <lineage>
        <taxon>Bacteria</taxon>
        <taxon>Bacillati</taxon>
        <taxon>Cyanobacteriota</taxon>
        <taxon>Cyanophyceae</taxon>
        <taxon>Nostocales</taxon>
        <taxon>Nostocaceae</taxon>
    </lineage>
</organism>
<dbReference type="PANTHER" id="PTHR43081:SF1">
    <property type="entry name" value="ADENYLATE CYCLASE, TERMINAL-DIFFERENTIATION SPECIFIC"/>
    <property type="match status" value="1"/>
</dbReference>
<reference evidence="4" key="2">
    <citation type="journal article" date="2022" name="Microbiol. Resour. Announc.">
        <title>Metagenome Sequencing to Explore Phylogenomics of Terrestrial Cyanobacteria.</title>
        <authorList>
            <person name="Ward R.D."/>
            <person name="Stajich J.E."/>
            <person name="Johansen J.R."/>
            <person name="Huntemann M."/>
            <person name="Clum A."/>
            <person name="Foster B."/>
            <person name="Foster B."/>
            <person name="Roux S."/>
            <person name="Palaniappan K."/>
            <person name="Varghese N."/>
            <person name="Mukherjee S."/>
            <person name="Reddy T.B.K."/>
            <person name="Daum C."/>
            <person name="Copeland A."/>
            <person name="Chen I.A."/>
            <person name="Ivanova N.N."/>
            <person name="Kyrpides N.C."/>
            <person name="Shapiro N."/>
            <person name="Eloe-Fadrosh E.A."/>
            <person name="Pietrasiak N."/>
        </authorList>
    </citation>
    <scope>NUCLEOTIDE SEQUENCE</scope>
    <source>
        <strain evidence="4">JT2-VF2</strain>
    </source>
</reference>
<dbReference type="InterPro" id="IPR001054">
    <property type="entry name" value="A/G_cyclase"/>
</dbReference>
<dbReference type="InterPro" id="IPR029787">
    <property type="entry name" value="Nucleotide_cyclase"/>
</dbReference>
<dbReference type="Pfam" id="PF00498">
    <property type="entry name" value="FHA"/>
    <property type="match status" value="1"/>
</dbReference>